<evidence type="ECO:0000313" key="3">
    <source>
        <dbReference type="Proteomes" id="UP001055453"/>
    </source>
</evidence>
<organism evidence="2 3">
    <name type="scientific">Nostoc cf. commune SO-36</name>
    <dbReference type="NCBI Taxonomy" id="449208"/>
    <lineage>
        <taxon>Bacteria</taxon>
        <taxon>Bacillati</taxon>
        <taxon>Cyanobacteriota</taxon>
        <taxon>Cyanophyceae</taxon>
        <taxon>Nostocales</taxon>
        <taxon>Nostocaceae</taxon>
        <taxon>Nostoc</taxon>
    </lineage>
</organism>
<sequence length="47" mass="5266">MHKSNRPPLIPSGKITISGKDGADAKRYQEKEVKQAIEEVEGKEKDE</sequence>
<feature type="region of interest" description="Disordered" evidence="1">
    <location>
        <begin position="1"/>
        <end position="26"/>
    </location>
</feature>
<proteinExistence type="predicted"/>
<dbReference type="RefSeq" id="WP_251959754.1">
    <property type="nucleotide sequence ID" value="NZ_AP025732.1"/>
</dbReference>
<protein>
    <submittedName>
        <fullName evidence="2">Uncharacterized protein</fullName>
    </submittedName>
</protein>
<name>A0ABM7Z111_NOSCO</name>
<gene>
    <name evidence="2" type="ORF">ANSO36C_24670</name>
</gene>
<dbReference type="EMBL" id="AP025732">
    <property type="protein sequence ID" value="BDI16665.1"/>
    <property type="molecule type" value="Genomic_DNA"/>
</dbReference>
<evidence type="ECO:0000313" key="2">
    <source>
        <dbReference type="EMBL" id="BDI16665.1"/>
    </source>
</evidence>
<evidence type="ECO:0000256" key="1">
    <source>
        <dbReference type="SAM" id="MobiDB-lite"/>
    </source>
</evidence>
<keyword evidence="3" id="KW-1185">Reference proteome</keyword>
<dbReference type="Proteomes" id="UP001055453">
    <property type="component" value="Chromosome"/>
</dbReference>
<reference evidence="2" key="1">
    <citation type="submission" date="2022-04" db="EMBL/GenBank/DDBJ databases">
        <title>Complete genome sequence of a cyanobacterium, Nostoc sp. SO-36, isolated in Antarctica.</title>
        <authorList>
            <person name="Kanesaki Y."/>
            <person name="Effendi D."/>
            <person name="Sakamoto T."/>
            <person name="Ohtani S."/>
            <person name="Awai K."/>
        </authorList>
    </citation>
    <scope>NUCLEOTIDE SEQUENCE</scope>
    <source>
        <strain evidence="2">SO-36</strain>
    </source>
</reference>
<accession>A0ABM7Z111</accession>